<dbReference type="EC" id="3.2.2.-" evidence="6"/>
<dbReference type="Pfam" id="PF10343">
    <property type="entry name" value="Q_salvage"/>
    <property type="match status" value="1"/>
</dbReference>
<evidence type="ECO:0000256" key="2">
    <source>
        <dbReference type="ARBA" id="ARBA00035119"/>
    </source>
</evidence>
<dbReference type="PANTHER" id="PTHR21314">
    <property type="entry name" value="QUEUOSINE 5'-PHOSPHATE N-GLYCOSYLASE_HYDROLASE-RELATED"/>
    <property type="match status" value="1"/>
</dbReference>
<sequence>MHCMKSLQELCRSIFRAVNEDGEMPLLEARLRIMYDHLATLLHGFTNCIKFTKDTMEFLIPLSHKLINCSLPCFSPVVTYKRAQILTTGLWLVFKGKSYGRFSDIDYLTVFAYYRLDISGEHLNSDSVWGVEIRGACLQAIEILVQRTWELLC</sequence>
<dbReference type="PANTHER" id="PTHR21314:SF0">
    <property type="entry name" value="QUEUOSINE 5'-PHOSPHATE N-GLYCOSYLASE_HYDROLASE"/>
    <property type="match status" value="1"/>
</dbReference>
<accession>A0ABR4QII7</accession>
<name>A0ABR4QII7_9CEST</name>
<evidence type="ECO:0000256" key="6">
    <source>
        <dbReference type="RuleBase" id="RU365002"/>
    </source>
</evidence>
<proteinExistence type="inferred from homology"/>
<evidence type="ECO:0000313" key="7">
    <source>
        <dbReference type="EMBL" id="KAL5109210.1"/>
    </source>
</evidence>
<evidence type="ECO:0000256" key="3">
    <source>
        <dbReference type="ARBA" id="ARBA00035306"/>
    </source>
</evidence>
<evidence type="ECO:0000256" key="1">
    <source>
        <dbReference type="ARBA" id="ARBA00022801"/>
    </source>
</evidence>
<keyword evidence="1 6" id="KW-0378">Hydrolase</keyword>
<comment type="similarity">
    <text evidence="2 6">Belongs to the QNG1 protein family.</text>
</comment>
<comment type="function">
    <text evidence="6">Catalyzes the hydrolysis of queuosine 5'-phosphate, releasing the nucleobase queuine (q). Is required for salvage of queuine from exogenous queuosine (Q) that is imported and then converted to queuosine 5'-phosphate intracellularly.</text>
</comment>
<comment type="catalytic activity">
    <reaction evidence="5 6">
        <text>queuosine 5'-phosphate + H2O = queuine + D-ribose 5-phosphate</text>
        <dbReference type="Rhea" id="RHEA:75387"/>
        <dbReference type="ChEBI" id="CHEBI:15377"/>
        <dbReference type="ChEBI" id="CHEBI:17433"/>
        <dbReference type="ChEBI" id="CHEBI:78346"/>
        <dbReference type="ChEBI" id="CHEBI:194371"/>
    </reaction>
    <physiologicalReaction direction="left-to-right" evidence="5 6">
        <dbReference type="Rhea" id="RHEA:75388"/>
    </physiologicalReaction>
</comment>
<organism evidence="7 8">
    <name type="scientific">Taenia crassiceps</name>
    <dbReference type="NCBI Taxonomy" id="6207"/>
    <lineage>
        <taxon>Eukaryota</taxon>
        <taxon>Metazoa</taxon>
        <taxon>Spiralia</taxon>
        <taxon>Lophotrochozoa</taxon>
        <taxon>Platyhelminthes</taxon>
        <taxon>Cestoda</taxon>
        <taxon>Eucestoda</taxon>
        <taxon>Cyclophyllidea</taxon>
        <taxon>Taeniidae</taxon>
        <taxon>Taenia</taxon>
    </lineage>
</organism>
<dbReference type="EMBL" id="JAKROA010000003">
    <property type="protein sequence ID" value="KAL5109210.1"/>
    <property type="molecule type" value="Genomic_DNA"/>
</dbReference>
<gene>
    <name evidence="7" type="ORF">TcWFU_007479</name>
</gene>
<keyword evidence="8" id="KW-1185">Reference proteome</keyword>
<dbReference type="Proteomes" id="UP001651158">
    <property type="component" value="Unassembled WGS sequence"/>
</dbReference>
<evidence type="ECO:0000256" key="4">
    <source>
        <dbReference type="ARBA" id="ARBA00035393"/>
    </source>
</evidence>
<dbReference type="InterPro" id="IPR019438">
    <property type="entry name" value="Q_salvage"/>
</dbReference>
<evidence type="ECO:0000313" key="8">
    <source>
        <dbReference type="Proteomes" id="UP001651158"/>
    </source>
</evidence>
<comment type="caution">
    <text evidence="7">The sequence shown here is derived from an EMBL/GenBank/DDBJ whole genome shotgun (WGS) entry which is preliminary data.</text>
</comment>
<evidence type="ECO:0000256" key="5">
    <source>
        <dbReference type="ARBA" id="ARBA00048204"/>
    </source>
</evidence>
<protein>
    <recommendedName>
        <fullName evidence="3 6">Queuosine 5'-phosphate N-glycosylase/hydrolase</fullName>
        <ecNumber evidence="6">3.2.2.-</ecNumber>
    </recommendedName>
    <alternativeName>
        <fullName evidence="4 6">Queuosine-nucleotide N-glycosylase/hydrolase</fullName>
    </alternativeName>
</protein>
<reference evidence="7 8" key="1">
    <citation type="journal article" date="2022" name="Front. Cell. Infect. Microbiol.">
        <title>The Genomes of Two Strains of Taenia crassiceps the Animal Model for the Study of Human Cysticercosis.</title>
        <authorList>
            <person name="Bobes R.J."/>
            <person name="Estrada K."/>
            <person name="Rios-Valencia D.G."/>
            <person name="Calderon-Gallegos A."/>
            <person name="de la Torre P."/>
            <person name="Carrero J.C."/>
            <person name="Sanchez-Flores A."/>
            <person name="Laclette J.P."/>
        </authorList>
    </citation>
    <scope>NUCLEOTIDE SEQUENCE [LARGE SCALE GENOMIC DNA]</scope>
    <source>
        <strain evidence="7">WFUcys</strain>
    </source>
</reference>